<reference evidence="1" key="1">
    <citation type="submission" date="2021-01" db="EMBL/GenBank/DDBJ databases">
        <title>Genomic Encyclopedia of Type Strains, Phase IV (KMG-IV): sequencing the most valuable type-strain genomes for metagenomic binning, comparative biology and taxonomic classification.</title>
        <authorList>
            <person name="Goeker M."/>
        </authorList>
    </citation>
    <scope>NUCLEOTIDE SEQUENCE</scope>
    <source>
        <strain evidence="1">DSM 21943</strain>
    </source>
</reference>
<keyword evidence="2" id="KW-1185">Reference proteome</keyword>
<sequence length="77" mass="9059">MEQNRGFIDRIEAGKAVVLSGKEEKETIYELDQIYKGAKEGDYIQIEGEKLVFDQEETHKRKETIATKMKKLNRKKR</sequence>
<name>A0ABS2SQS6_9BACI</name>
<comment type="caution">
    <text evidence="1">The sequence shown here is derived from an EMBL/GenBank/DDBJ whole genome shotgun (WGS) entry which is preliminary data.</text>
</comment>
<evidence type="ECO:0008006" key="3">
    <source>
        <dbReference type="Google" id="ProtNLM"/>
    </source>
</evidence>
<evidence type="ECO:0000313" key="2">
    <source>
        <dbReference type="Proteomes" id="UP001179280"/>
    </source>
</evidence>
<proteinExistence type="predicted"/>
<dbReference type="Proteomes" id="UP001179280">
    <property type="component" value="Unassembled WGS sequence"/>
</dbReference>
<evidence type="ECO:0000313" key="1">
    <source>
        <dbReference type="EMBL" id="MBM7837858.1"/>
    </source>
</evidence>
<accession>A0ABS2SQS6</accession>
<protein>
    <recommendedName>
        <fullName evidence="3">DUF3006 domain-containing protein</fullName>
    </recommendedName>
</protein>
<dbReference type="InterPro" id="IPR021377">
    <property type="entry name" value="DUF3006"/>
</dbReference>
<organism evidence="1 2">
    <name type="scientific">Shouchella xiaoxiensis</name>
    <dbReference type="NCBI Taxonomy" id="766895"/>
    <lineage>
        <taxon>Bacteria</taxon>
        <taxon>Bacillati</taxon>
        <taxon>Bacillota</taxon>
        <taxon>Bacilli</taxon>
        <taxon>Bacillales</taxon>
        <taxon>Bacillaceae</taxon>
        <taxon>Shouchella</taxon>
    </lineage>
</organism>
<dbReference type="EMBL" id="JAFBCV010000002">
    <property type="protein sequence ID" value="MBM7837858.1"/>
    <property type="molecule type" value="Genomic_DNA"/>
</dbReference>
<dbReference type="Pfam" id="PF11213">
    <property type="entry name" value="DUF3006"/>
    <property type="match status" value="1"/>
</dbReference>
<dbReference type="RefSeq" id="WP_204464951.1">
    <property type="nucleotide sequence ID" value="NZ_JAFBCV010000002.1"/>
</dbReference>
<gene>
    <name evidence="1" type="ORF">JOC54_001089</name>
</gene>